<dbReference type="Gene3D" id="3.40.30.10">
    <property type="entry name" value="Glutaredoxin"/>
    <property type="match status" value="1"/>
</dbReference>
<evidence type="ECO:0000256" key="1">
    <source>
        <dbReference type="SAM" id="Phobius"/>
    </source>
</evidence>
<evidence type="ECO:0000313" key="3">
    <source>
        <dbReference type="Proteomes" id="UP000179324"/>
    </source>
</evidence>
<dbReference type="PANTHER" id="PTHR34573:SF1">
    <property type="entry name" value="VITAMIN K EPOXIDE REDUCTASE DOMAIN-CONTAINING PROTEIN"/>
    <property type="match status" value="1"/>
</dbReference>
<protein>
    <recommendedName>
        <fullName evidence="4">Thioredoxin domain-containing protein</fullName>
    </recommendedName>
</protein>
<sequence length="136" mass="14568">MKKNLFPVIILVVVVAAVGVLGFYPRREPSVELDAFARCLAEKQVTMYGAESCSWCQKEKANFGSAFDYVPYVECPEEPQKCIAAGIQGTPTWIVPASPAGGPDGKKLAGYQGLEKLSLESGCPLRQSSSEASPLP</sequence>
<evidence type="ECO:0000313" key="2">
    <source>
        <dbReference type="EMBL" id="OGG39375.1"/>
    </source>
</evidence>
<evidence type="ECO:0008006" key="4">
    <source>
        <dbReference type="Google" id="ProtNLM"/>
    </source>
</evidence>
<dbReference type="PANTHER" id="PTHR34573">
    <property type="entry name" value="VKC DOMAIN-CONTAINING PROTEIN"/>
    <property type="match status" value="1"/>
</dbReference>
<dbReference type="Proteomes" id="UP000179324">
    <property type="component" value="Unassembled WGS sequence"/>
</dbReference>
<dbReference type="EMBL" id="MFKI01000013">
    <property type="protein sequence ID" value="OGG39375.1"/>
    <property type="molecule type" value="Genomic_DNA"/>
</dbReference>
<gene>
    <name evidence="2" type="ORF">A2127_00220</name>
</gene>
<reference evidence="2 3" key="1">
    <citation type="journal article" date="2016" name="Nat. Commun.">
        <title>Thousands of microbial genomes shed light on interconnected biogeochemical processes in an aquifer system.</title>
        <authorList>
            <person name="Anantharaman K."/>
            <person name="Brown C.T."/>
            <person name="Hug L.A."/>
            <person name="Sharon I."/>
            <person name="Castelle C.J."/>
            <person name="Probst A.J."/>
            <person name="Thomas B.C."/>
            <person name="Singh A."/>
            <person name="Wilkins M.J."/>
            <person name="Karaoz U."/>
            <person name="Brodie E.L."/>
            <person name="Williams K.H."/>
            <person name="Hubbard S.S."/>
            <person name="Banfield J.F."/>
        </authorList>
    </citation>
    <scope>NUCLEOTIDE SEQUENCE [LARGE SCALE GENOMIC DNA]</scope>
</reference>
<keyword evidence="1" id="KW-0472">Membrane</keyword>
<feature type="transmembrane region" description="Helical" evidence="1">
    <location>
        <begin position="6"/>
        <end position="24"/>
    </location>
</feature>
<comment type="caution">
    <text evidence="2">The sequence shown here is derived from an EMBL/GenBank/DDBJ whole genome shotgun (WGS) entry which is preliminary data.</text>
</comment>
<dbReference type="AlphaFoldDB" id="A0A1F6BR21"/>
<organism evidence="2 3">
    <name type="scientific">Candidatus Jorgensenbacteria bacterium GWC1_48_12</name>
    <dbReference type="NCBI Taxonomy" id="1798469"/>
    <lineage>
        <taxon>Bacteria</taxon>
        <taxon>Candidatus Joergenseniibacteriota</taxon>
    </lineage>
</organism>
<keyword evidence="1" id="KW-0812">Transmembrane</keyword>
<dbReference type="InterPro" id="IPR036249">
    <property type="entry name" value="Thioredoxin-like_sf"/>
</dbReference>
<dbReference type="SUPFAM" id="SSF52833">
    <property type="entry name" value="Thioredoxin-like"/>
    <property type="match status" value="1"/>
</dbReference>
<keyword evidence="1" id="KW-1133">Transmembrane helix</keyword>
<name>A0A1F6BR21_9BACT</name>
<proteinExistence type="predicted"/>
<accession>A0A1F6BR21</accession>